<dbReference type="AlphaFoldDB" id="A0A1F7RNG6"/>
<evidence type="ECO:0000256" key="5">
    <source>
        <dbReference type="SAM" id="MobiDB-lite"/>
    </source>
</evidence>
<reference evidence="7 8" key="1">
    <citation type="journal article" date="2016" name="Nat. Commun.">
        <title>Thousands of microbial genomes shed light on interconnected biogeochemical processes in an aquifer system.</title>
        <authorList>
            <person name="Anantharaman K."/>
            <person name="Brown C.T."/>
            <person name="Hug L.A."/>
            <person name="Sharon I."/>
            <person name="Castelle C.J."/>
            <person name="Probst A.J."/>
            <person name="Thomas B.C."/>
            <person name="Singh A."/>
            <person name="Wilkins M.J."/>
            <person name="Karaoz U."/>
            <person name="Brodie E.L."/>
            <person name="Williams K.H."/>
            <person name="Hubbard S.S."/>
            <person name="Banfield J.F."/>
        </authorList>
    </citation>
    <scope>NUCLEOTIDE SEQUENCE [LARGE SCALE GENOMIC DNA]</scope>
</reference>
<dbReference type="InterPro" id="IPR035104">
    <property type="entry name" value="Ribosomal_protein_S1-like"/>
</dbReference>
<dbReference type="SMART" id="SM00316">
    <property type="entry name" value="S1"/>
    <property type="match status" value="4"/>
</dbReference>
<dbReference type="Gene3D" id="2.40.50.140">
    <property type="entry name" value="Nucleic acid-binding proteins"/>
    <property type="match status" value="4"/>
</dbReference>
<dbReference type="EMBL" id="MGDD01000293">
    <property type="protein sequence ID" value="OGL43063.1"/>
    <property type="molecule type" value="Genomic_DNA"/>
</dbReference>
<dbReference type="GO" id="GO:0006412">
    <property type="term" value="P:translation"/>
    <property type="evidence" value="ECO:0007669"/>
    <property type="project" value="TreeGrafter"/>
</dbReference>
<feature type="domain" description="S1 motif" evidence="6">
    <location>
        <begin position="203"/>
        <end position="273"/>
    </location>
</feature>
<protein>
    <recommendedName>
        <fullName evidence="6">S1 motif domain-containing protein</fullName>
    </recommendedName>
</protein>
<evidence type="ECO:0000256" key="3">
    <source>
        <dbReference type="ARBA" id="ARBA00023274"/>
    </source>
</evidence>
<evidence type="ECO:0000256" key="4">
    <source>
        <dbReference type="ARBA" id="ARBA00025604"/>
    </source>
</evidence>
<dbReference type="PROSITE" id="PS50126">
    <property type="entry name" value="S1"/>
    <property type="match status" value="4"/>
</dbReference>
<dbReference type="InterPro" id="IPR050437">
    <property type="entry name" value="Ribos_protein_bS1-like"/>
</dbReference>
<dbReference type="FunFam" id="2.40.50.140:FF:000051">
    <property type="entry name" value="RNA-binding transcriptional accessory protein"/>
    <property type="match status" value="1"/>
</dbReference>
<feature type="domain" description="S1 motif" evidence="6">
    <location>
        <begin position="290"/>
        <end position="359"/>
    </location>
</feature>
<evidence type="ECO:0000256" key="2">
    <source>
        <dbReference type="ARBA" id="ARBA00022980"/>
    </source>
</evidence>
<comment type="similarity">
    <text evidence="1">Belongs to the bacterial ribosomal protein bS1 family.</text>
</comment>
<dbReference type="CDD" id="cd04465">
    <property type="entry name" value="S1_RPS1_repeat_ec2_hs2"/>
    <property type="match status" value="1"/>
</dbReference>
<name>A0A1F7RNG6_9BACT</name>
<evidence type="ECO:0000313" key="8">
    <source>
        <dbReference type="Proteomes" id="UP000179266"/>
    </source>
</evidence>
<organism evidence="7 8">
    <name type="scientific">Candidatus Schekmanbacteria bacterium RBG_13_48_7</name>
    <dbReference type="NCBI Taxonomy" id="1817878"/>
    <lineage>
        <taxon>Bacteria</taxon>
        <taxon>Candidatus Schekmaniibacteriota</taxon>
    </lineage>
</organism>
<evidence type="ECO:0000259" key="6">
    <source>
        <dbReference type="PROSITE" id="PS50126"/>
    </source>
</evidence>
<feature type="domain" description="S1 motif" evidence="6">
    <location>
        <begin position="117"/>
        <end position="185"/>
    </location>
</feature>
<dbReference type="Proteomes" id="UP000179266">
    <property type="component" value="Unassembled WGS sequence"/>
</dbReference>
<feature type="compositionally biased region" description="Basic and acidic residues" evidence="5">
    <location>
        <begin position="399"/>
        <end position="410"/>
    </location>
</feature>
<accession>A0A1F7RNG6</accession>
<feature type="domain" description="S1 motif" evidence="6">
    <location>
        <begin position="30"/>
        <end position="96"/>
    </location>
</feature>
<dbReference type="CDD" id="cd05688">
    <property type="entry name" value="S1_RPS1_repeat_ec3"/>
    <property type="match status" value="2"/>
</dbReference>
<dbReference type="GO" id="GO:0003735">
    <property type="term" value="F:structural constituent of ribosome"/>
    <property type="evidence" value="ECO:0007669"/>
    <property type="project" value="TreeGrafter"/>
</dbReference>
<dbReference type="InterPro" id="IPR003029">
    <property type="entry name" value="S1_domain"/>
</dbReference>
<dbReference type="PRINTS" id="PR00681">
    <property type="entry name" value="RIBOSOMALS1"/>
</dbReference>
<dbReference type="PANTHER" id="PTHR10724:SF7">
    <property type="entry name" value="SMALL RIBOSOMAL SUBUNIT PROTEIN BS1C"/>
    <property type="match status" value="1"/>
</dbReference>
<dbReference type="PANTHER" id="PTHR10724">
    <property type="entry name" value="30S RIBOSOMAL PROTEIN S1"/>
    <property type="match status" value="1"/>
</dbReference>
<proteinExistence type="inferred from homology"/>
<sequence length="410" mass="46219">MSTQDEILISYKMRKKDQTREILQDAYENRVPVQGRVADVNKGGFVIDLGKQRAFCPISQIDLSYVNNLQEYVGKNFHFYITRFDSSGRDIVVSRSALLKQESEQKAKETLKTLKPGTIIEGTVKRIIDIGAFVDIGGIDGLIHISELSWDRVENPSDIVALGQVLTVKVLNIDEENKRISLSLRTVQGNPWDTHIGTGIIEGNVYEGKITRLENYGAFVSLLPGIQGLLHISEMSWGKPIKHPQELFKPGDKVLVKVLSIDHENKRVSLGMKQLSQDPWDEAADVLQTGNILNAEINRIRPSGLEVLVHKDLIGFVPASLTGIPRNENFTKVFQIGQEISVQILEVDKQTRRLILSIVNPEKTDENVDYQEYLVNLKKGETQEEETQMGSFGRILSRAMEKKQQKDKDT</sequence>
<evidence type="ECO:0000256" key="1">
    <source>
        <dbReference type="ARBA" id="ARBA00006767"/>
    </source>
</evidence>
<dbReference type="GO" id="GO:0022627">
    <property type="term" value="C:cytosolic small ribosomal subunit"/>
    <property type="evidence" value="ECO:0007669"/>
    <property type="project" value="TreeGrafter"/>
</dbReference>
<dbReference type="FunFam" id="2.40.50.140:FF:000103">
    <property type="entry name" value="protein RRP5 homolog"/>
    <property type="match status" value="1"/>
</dbReference>
<dbReference type="SUPFAM" id="SSF50249">
    <property type="entry name" value="Nucleic acid-binding proteins"/>
    <property type="match status" value="4"/>
</dbReference>
<comment type="function">
    <text evidence="4">Binds mRNA; thus facilitating recognition of the initiation point. It is needed to translate mRNA with a short Shine-Dalgarno (SD) purine-rich sequence.</text>
</comment>
<dbReference type="InterPro" id="IPR012340">
    <property type="entry name" value="NA-bd_OB-fold"/>
</dbReference>
<keyword evidence="3" id="KW-0687">Ribonucleoprotein</keyword>
<keyword evidence="2" id="KW-0689">Ribosomal protein</keyword>
<feature type="region of interest" description="Disordered" evidence="5">
    <location>
        <begin position="385"/>
        <end position="410"/>
    </location>
</feature>
<comment type="caution">
    <text evidence="7">The sequence shown here is derived from an EMBL/GenBank/DDBJ whole genome shotgun (WGS) entry which is preliminary data.</text>
</comment>
<dbReference type="Pfam" id="PF00575">
    <property type="entry name" value="S1"/>
    <property type="match status" value="4"/>
</dbReference>
<gene>
    <name evidence="7" type="ORF">A2161_18465</name>
</gene>
<dbReference type="GO" id="GO:0003729">
    <property type="term" value="F:mRNA binding"/>
    <property type="evidence" value="ECO:0007669"/>
    <property type="project" value="UniProtKB-ARBA"/>
</dbReference>
<evidence type="ECO:0000313" key="7">
    <source>
        <dbReference type="EMBL" id="OGL43063.1"/>
    </source>
</evidence>